<evidence type="ECO:0000259" key="4">
    <source>
        <dbReference type="PROSITE" id="PS50075"/>
    </source>
</evidence>
<dbReference type="InterPro" id="IPR010071">
    <property type="entry name" value="AA_adenyl_dom"/>
</dbReference>
<dbReference type="SMART" id="SM00823">
    <property type="entry name" value="PKS_PP"/>
    <property type="match status" value="3"/>
</dbReference>
<dbReference type="Pfam" id="PF00501">
    <property type="entry name" value="AMP-binding"/>
    <property type="match status" value="3"/>
</dbReference>
<evidence type="ECO:0000256" key="1">
    <source>
        <dbReference type="ARBA" id="ARBA00001957"/>
    </source>
</evidence>
<keyword evidence="6" id="KW-1185">Reference proteome</keyword>
<dbReference type="InterPro" id="IPR023213">
    <property type="entry name" value="CAT-like_dom_sf"/>
</dbReference>
<dbReference type="SUPFAM" id="SSF56801">
    <property type="entry name" value="Acetyl-CoA synthetase-like"/>
    <property type="match status" value="3"/>
</dbReference>
<organism evidence="5 6">
    <name type="scientific">Trichocoleus desertorum GB2-A4</name>
    <dbReference type="NCBI Taxonomy" id="2933944"/>
    <lineage>
        <taxon>Bacteria</taxon>
        <taxon>Bacillati</taxon>
        <taxon>Cyanobacteriota</taxon>
        <taxon>Cyanophyceae</taxon>
        <taxon>Leptolyngbyales</taxon>
        <taxon>Trichocoleusaceae</taxon>
        <taxon>Trichocoleus</taxon>
    </lineage>
</organism>
<dbReference type="NCBIfam" id="TIGR01733">
    <property type="entry name" value="AA-adenyl-dom"/>
    <property type="match status" value="3"/>
</dbReference>
<name>A0ABV0JFU2_9CYAN</name>
<dbReference type="Gene3D" id="3.40.50.980">
    <property type="match status" value="6"/>
</dbReference>
<evidence type="ECO:0000256" key="3">
    <source>
        <dbReference type="ARBA" id="ARBA00022553"/>
    </source>
</evidence>
<dbReference type="Gene3D" id="3.30.559.30">
    <property type="entry name" value="Nonribosomal peptide synthetase, condensation domain"/>
    <property type="match status" value="2"/>
</dbReference>
<dbReference type="Gene3D" id="3.30.559.10">
    <property type="entry name" value="Chloramphenicol acetyltransferase-like domain"/>
    <property type="match status" value="2"/>
</dbReference>
<dbReference type="InterPro" id="IPR025110">
    <property type="entry name" value="AMP-bd_C"/>
</dbReference>
<dbReference type="SUPFAM" id="SSF52777">
    <property type="entry name" value="CoA-dependent acyltransferases"/>
    <property type="match status" value="4"/>
</dbReference>
<dbReference type="PANTHER" id="PTHR45527:SF1">
    <property type="entry name" value="FATTY ACID SYNTHASE"/>
    <property type="match status" value="1"/>
</dbReference>
<dbReference type="InterPro" id="IPR009081">
    <property type="entry name" value="PP-bd_ACP"/>
</dbReference>
<dbReference type="SUPFAM" id="SSF141371">
    <property type="entry name" value="PilZ domain-like"/>
    <property type="match status" value="1"/>
</dbReference>
<dbReference type="PANTHER" id="PTHR45527">
    <property type="entry name" value="NONRIBOSOMAL PEPTIDE SYNTHETASE"/>
    <property type="match status" value="1"/>
</dbReference>
<evidence type="ECO:0000256" key="2">
    <source>
        <dbReference type="ARBA" id="ARBA00022450"/>
    </source>
</evidence>
<keyword evidence="2" id="KW-0596">Phosphopantetheine</keyword>
<dbReference type="InterPro" id="IPR006162">
    <property type="entry name" value="Ppantetheine_attach_site"/>
</dbReference>
<dbReference type="CDD" id="cd17646">
    <property type="entry name" value="A_NRPS_AB3403-like"/>
    <property type="match status" value="1"/>
</dbReference>
<dbReference type="InterPro" id="IPR036736">
    <property type="entry name" value="ACP-like_sf"/>
</dbReference>
<gene>
    <name evidence="5" type="ORF">NC998_26565</name>
</gene>
<dbReference type="Gene3D" id="3.30.300.30">
    <property type="match status" value="3"/>
</dbReference>
<dbReference type="Pfam" id="PF13193">
    <property type="entry name" value="AMP-binding_C"/>
    <property type="match status" value="2"/>
</dbReference>
<dbReference type="InterPro" id="IPR009875">
    <property type="entry name" value="PilZ_domain"/>
</dbReference>
<feature type="domain" description="Carrier" evidence="4">
    <location>
        <begin position="1745"/>
        <end position="1820"/>
    </location>
</feature>
<accession>A0ABV0JFU2</accession>
<dbReference type="CDD" id="cd19531">
    <property type="entry name" value="LCL_NRPS-like"/>
    <property type="match status" value="2"/>
</dbReference>
<dbReference type="InterPro" id="IPR045851">
    <property type="entry name" value="AMP-bd_C_sf"/>
</dbReference>
<dbReference type="InterPro" id="IPR000873">
    <property type="entry name" value="AMP-dep_synth/lig_dom"/>
</dbReference>
<protein>
    <submittedName>
        <fullName evidence="5">Amino acid adenylation domain-containing protein</fullName>
    </submittedName>
</protein>
<dbReference type="Gene3D" id="2.40.10.220">
    <property type="entry name" value="predicted glycosyltransferase like domains"/>
    <property type="match status" value="1"/>
</dbReference>
<dbReference type="InterPro" id="IPR001242">
    <property type="entry name" value="Condensation_dom"/>
</dbReference>
<comment type="cofactor">
    <cofactor evidence="1">
        <name>pantetheine 4'-phosphate</name>
        <dbReference type="ChEBI" id="CHEBI:47942"/>
    </cofactor>
</comment>
<feature type="domain" description="Carrier" evidence="4">
    <location>
        <begin position="556"/>
        <end position="631"/>
    </location>
</feature>
<dbReference type="PROSITE" id="PS50075">
    <property type="entry name" value="CARRIER"/>
    <property type="match status" value="3"/>
</dbReference>
<dbReference type="InterPro" id="IPR020845">
    <property type="entry name" value="AMP-binding_CS"/>
</dbReference>
<dbReference type="Proteomes" id="UP001464891">
    <property type="component" value="Unassembled WGS sequence"/>
</dbReference>
<reference evidence="5 6" key="1">
    <citation type="submission" date="2022-04" db="EMBL/GenBank/DDBJ databases">
        <title>Positive selection, recombination, and allopatry shape intraspecific diversity of widespread and dominant cyanobacteria.</title>
        <authorList>
            <person name="Wei J."/>
            <person name="Shu W."/>
            <person name="Hu C."/>
        </authorList>
    </citation>
    <scope>NUCLEOTIDE SEQUENCE [LARGE SCALE GENOMIC DNA]</scope>
    <source>
        <strain evidence="5 6">GB2-A4</strain>
    </source>
</reference>
<sequence length="2907" mass="322920">MFNLFTCSDPTHRMNNSIREVLIHNLFEAQAQRSPSAIAVVCEQGQLTYHALNARANQLARHLQTLGVGPDVLVGLCVDRSLEMLVGILAILKAGSAYVPLDPAYPKDRLAWMLEDSQVSVLLAQTGTLPSLPDHCLNVFCLDADWEKITDYDPENLASQATAANLAYIIYTSGSTGKPKGVMIEHRSLVNYTQAVIDAYEMSDRDRVLQFASISFDASAEEIYPCLCVGAALVLRSELMLASVSTFLQACQTWQLTVLSLPTAYWHELTARLETDQLALPASLRLVVIGGERALPTRLAVWQQQVGKRVRLLNTYGPTESTVIATLYDLSEAVIDLTVELPIGKAIANIQTYVLDQHLQPVPLGESGELWIAGAGLARGYLNRPDLTAEKFIPNFFLRDEEQRVENGNGSPTSHFSLSAPRLYKTGDLVRQRLDGNLEYLGRIDDQVKIRGFRIELGELEALLGQHPQVETAVVIAREDVLGDKQLVAYVVPKAGSSEQSTLQLRSFMQEQLPIYMVPTAFVRLESLPLTVNGKIDRRALPAPDRTTFEPAEYIAPHTTTEAQLANIWAEVLKLERVGITDNFFELGGHSLLGTQVVSRIRDLFQVEVPLRHLFNAPTIAELGKHLEAVGVERSPLDTIQPIPRTEKLLLSFAQQRLWFLDQLVPNSAFYNIPQALQLNGSLNVAAFEQSLNEIVQRHESLKTTFAAVDGQPFQVIAPTLNVPLPVIDLRSLPQHQREIAAQSHVIAAAQQPFDLAQGPLFRCHLWQIDEAKYILLLTMHHIISDGWSIGVLIQELAALYEAHALNQPSPLPKLAIQYADFAQWQRHSMQHRGQEQLAYWKQQLAGAPAVMELPTDHPRPSVQTFRGGVQSFLLPAALNPSIEFLSQQMGITPFMTLLAAFQLLLYRYTRQHDVVVGSPIANRHRAEVEALIGFFINTLVLRTDLSGNPTVSDLLKRVREVALEAYAHQDLPFEQLVEALHPDRNLSHTPLFQVMFVLQNAPTPSLELAGVILHPLQLENGARLDLTVAMDSTEQELARFDLTLSLEYTEHGLLGIWEYNTELFEADTIARMAGHYQTLLEGIVAHPECHLSELPILTPTEQSLLTAWNQTDAAYTTNLCIHEQFEAQVSQSPQAIAVVFHQTQLTYQELNDRANQLAHHLKQLGVKPESLVGLCVERSPEMIVGLLGILKAGGAYVPLDPSYPKERIAAMVGDAQVGVLLTQSKWLATLPDTSAQIVCLDRDWKTIAQQPCENPVHHAQPNNLAYVIYTSGSTGKPKGVMIEHRSLVNFTQAAIAAYEMTASDRILQFASVSFDTAAEEIYPCLTTGGTLVLRTDEMLGSVATFMHQCQELHLTVLDLPTAYWHQLTTQLASAQLKLPASLRLVILGGEAALPAQVATWNTYVGDRPKLMNTYGPTETTIVATAASLSQPAITDKTAIPIGRPLSNVQVYVLDQDLQPLPIGVPGELYIGGAGLARGYLNRPELTAEKFIPNPFFNHGKTSLTPRLYKTGDLVRFRADGNLEYFGRLDQQVKVRGFRVELGDIESALGQHPGVQEAVVLASDDVQGNKRLIAYVVSNLIPDRVPMQIPCRVEAGDRTVELCTEDLSLGGLCLGNAPDDWQRGQPVQLCLQLPTTTEPIFLEGQVAWNQEQRVGIQLSLTALQQALLQQAVHHLLEAQGFLRTLQRTLTENLRQFLQSKLPDYMIPSGFMLLTTLPMTPNGKIDRNALPTFNPALTTTATDFVAPRTAVEEVMAEIWAEVLGLEQVSTHANFFELGGHSLLGVQIISRLRTIFQVELPLRSLFEAPTIANLAQALEIESHRNDQQAAPPLLPVQRDRSLPLSFSQEMMWVLAQLQPNVPYYNHTFALRWSGALNQAALEQALQEIVRRHEIWRTTYTTIDGLPVQVVQAATKFTVHCIDLQSLPEGDRAAEAIRQVTADVHRPFDLSADLLLRSTLVQYTETEYQLFITLHHISYDGLSLSILLQELEALYMAFQAGKPSPLPELPIQYADYAFWQRRWLQPDVLEPHLAYWKQQLTDLPTLQLPTDYPPPANPTFAGASYSLAFSKELTNKLKALCRKESVTLFITLQAAFQTLLARYTGQTDIPVGFITAGRDRPELENLLGFFANFLVLRSDLSGNPTFRELLVRVREVALAAYTHQHVPFQKLVEVSRSDRRLGQNPLYQVMLLLDPPMSNDTPGWTLEYPSPVENGTVTCDLLITLSEGADGLTGQLSYSTELFSAETIARMAGHFQTLLEGIVSNPDGTLAALPLLPIAEQQQLQAWNQTQVAYPLEICLHQWIEMQVERTPDAVAVSFEGQHLTYRELNERANQLAHYLQTLGVKPDTLVGICVDRSLEMVIGLLSILKAGGAYVPFDPSYPSDRLAFMLEDAQVPILLTQAYLVDQLPPHQAQTLCLDTDWQQIAQGYKHNPDSGVTSDNLAYVIYTSGSTGKPKGAMNTHRGICNRLLWMQDEYQLTKDDRVLQKTPFSFDVSVWEFFWPLMSGARLVVARPEGHKDPAYLVQVIAEQQITTLHFVPSMLRVFLEEPGVERCDSIRQVMCSGEALPLDLQNRFFERCSAQLHNLYGPTEAAVDVTYWHCQPEADQRSVPIGRPIANTQMYVLDSQLQPVPIGIVGELYIGGVNVARGYLNRPELTAERFIHDPFVGNGEPPPTPRLYKTGDLACYRPDGAIDYLGRIDHQVKLRGFRIELGEIESVLTQHPTVQAAIVIDRETALGDKQLVAYVVALPGQTILSQDLQAFLHQQLPEYMVPAAVVTLDTLPVNANGKLDRKALPAPEQTQSETPFVAPQTLIEKTLAGIWQDVLGLEQISIHDNFLELGGHSLLATQVISRSRSLFQVDISLRHLFESPTVTALATVIEQLQGSSSVVPAIGAISRSARRVKRSSLQ</sequence>
<dbReference type="Pfam" id="PF00550">
    <property type="entry name" value="PP-binding"/>
    <property type="match status" value="3"/>
</dbReference>
<dbReference type="InterPro" id="IPR020806">
    <property type="entry name" value="PKS_PP-bd"/>
</dbReference>
<evidence type="ECO:0000313" key="6">
    <source>
        <dbReference type="Proteomes" id="UP001464891"/>
    </source>
</evidence>
<dbReference type="SUPFAM" id="SSF47336">
    <property type="entry name" value="ACP-like"/>
    <property type="match status" value="3"/>
</dbReference>
<dbReference type="PROSITE" id="PS00455">
    <property type="entry name" value="AMP_BINDING"/>
    <property type="match status" value="3"/>
</dbReference>
<dbReference type="Pfam" id="PF00668">
    <property type="entry name" value="Condensation"/>
    <property type="match status" value="2"/>
</dbReference>
<proteinExistence type="predicted"/>
<comment type="caution">
    <text evidence="5">The sequence shown here is derived from an EMBL/GenBank/DDBJ whole genome shotgun (WGS) entry which is preliminary data.</text>
</comment>
<dbReference type="Gene3D" id="1.10.1200.10">
    <property type="entry name" value="ACP-like"/>
    <property type="match status" value="3"/>
</dbReference>
<keyword evidence="3" id="KW-0597">Phosphoprotein</keyword>
<feature type="domain" description="Carrier" evidence="4">
    <location>
        <begin position="2807"/>
        <end position="2882"/>
    </location>
</feature>
<dbReference type="Pfam" id="PF07238">
    <property type="entry name" value="PilZ"/>
    <property type="match status" value="1"/>
</dbReference>
<dbReference type="Gene3D" id="2.30.38.10">
    <property type="entry name" value="Luciferase, Domain 3"/>
    <property type="match status" value="3"/>
</dbReference>
<dbReference type="EMBL" id="JAMPKM010000038">
    <property type="protein sequence ID" value="MEP0820657.1"/>
    <property type="molecule type" value="Genomic_DNA"/>
</dbReference>
<dbReference type="PROSITE" id="PS00012">
    <property type="entry name" value="PHOSPHOPANTETHEINE"/>
    <property type="match status" value="2"/>
</dbReference>
<evidence type="ECO:0000313" key="5">
    <source>
        <dbReference type="EMBL" id="MEP0820657.1"/>
    </source>
</evidence>
<dbReference type="NCBIfam" id="NF003417">
    <property type="entry name" value="PRK04813.1"/>
    <property type="match status" value="4"/>
</dbReference>